<evidence type="ECO:0000313" key="2">
    <source>
        <dbReference type="EMBL" id="TYB80357.1"/>
    </source>
</evidence>
<evidence type="ECO:0000256" key="1">
    <source>
        <dbReference type="SAM" id="SignalP"/>
    </source>
</evidence>
<dbReference type="Proteomes" id="UP000323324">
    <property type="component" value="Unassembled WGS sequence"/>
</dbReference>
<proteinExistence type="predicted"/>
<dbReference type="EMBL" id="VSKM01000001">
    <property type="protein sequence ID" value="TYB80357.1"/>
    <property type="molecule type" value="Genomic_DNA"/>
</dbReference>
<dbReference type="RefSeq" id="WP_148368248.1">
    <property type="nucleotide sequence ID" value="NZ_VSKM01000001.1"/>
</dbReference>
<gene>
    <name evidence="2" type="ORF">ES676_01440</name>
</gene>
<comment type="caution">
    <text evidence="2">The sequence shown here is derived from an EMBL/GenBank/DDBJ whole genome shotgun (WGS) entry which is preliminary data.</text>
</comment>
<keyword evidence="3" id="KW-1185">Reference proteome</keyword>
<feature type="signal peptide" evidence="1">
    <location>
        <begin position="1"/>
        <end position="21"/>
    </location>
</feature>
<accession>A0A8H2QFT0</accession>
<feature type="chain" id="PRO_5034247840" description="Nuclear transport factor 2 family protein" evidence="1">
    <location>
        <begin position="22"/>
        <end position="172"/>
    </location>
</feature>
<evidence type="ECO:0008006" key="4">
    <source>
        <dbReference type="Google" id="ProtNLM"/>
    </source>
</evidence>
<keyword evidence="1" id="KW-0732">Signal</keyword>
<organism evidence="2 3">
    <name type="scientific">Bizionia saleffrena</name>
    <dbReference type="NCBI Taxonomy" id="291189"/>
    <lineage>
        <taxon>Bacteria</taxon>
        <taxon>Pseudomonadati</taxon>
        <taxon>Bacteroidota</taxon>
        <taxon>Flavobacteriia</taxon>
        <taxon>Flavobacteriales</taxon>
        <taxon>Flavobacteriaceae</taxon>
        <taxon>Bizionia</taxon>
    </lineage>
</organism>
<dbReference type="InterPro" id="IPR032710">
    <property type="entry name" value="NTF2-like_dom_sf"/>
</dbReference>
<name>A0A8H2QFT0_9FLAO</name>
<evidence type="ECO:0000313" key="3">
    <source>
        <dbReference type="Proteomes" id="UP000323324"/>
    </source>
</evidence>
<protein>
    <recommendedName>
        <fullName evidence="4">Nuclear transport factor 2 family protein</fullName>
    </recommendedName>
</protein>
<reference evidence="2 3" key="1">
    <citation type="submission" date="2019-08" db="EMBL/GenBank/DDBJ databases">
        <title>Genomes of Antarctic Bizionia species.</title>
        <authorList>
            <person name="Bowman J.P."/>
        </authorList>
    </citation>
    <scope>NUCLEOTIDE SEQUENCE [LARGE SCALE GENOMIC DNA]</scope>
    <source>
        <strain evidence="2 3">HFD</strain>
    </source>
</reference>
<dbReference type="Gene3D" id="3.10.450.50">
    <property type="match status" value="1"/>
</dbReference>
<sequence length="172" mass="19701">MKTLKTSVIVFLLIIGQITFAQDKSYKETVTENPTAEVDLKVVADYLEALINNKMTKVTSLLADNFQGEGPSYQESETKTELLEAWKEYHQTRTNQKNDYVSQAFRVIDGDLKGDWLSVWGTYTFTENNIVMNLPYQLTALVENEKISRSVIYYDRMAINTAMGYELTAKKN</sequence>
<dbReference type="AlphaFoldDB" id="A0A8H2QFT0"/>
<dbReference type="SUPFAM" id="SSF54427">
    <property type="entry name" value="NTF2-like"/>
    <property type="match status" value="1"/>
</dbReference>